<organism evidence="2 3">
    <name type="scientific">Thanatephorus cucumeris (strain AG1-IA)</name>
    <name type="common">Rice sheath blight fungus</name>
    <name type="synonym">Rhizoctonia solani</name>
    <dbReference type="NCBI Taxonomy" id="983506"/>
    <lineage>
        <taxon>Eukaryota</taxon>
        <taxon>Fungi</taxon>
        <taxon>Dikarya</taxon>
        <taxon>Basidiomycota</taxon>
        <taxon>Agaricomycotina</taxon>
        <taxon>Agaricomycetes</taxon>
        <taxon>Cantharellales</taxon>
        <taxon>Ceratobasidiaceae</taxon>
        <taxon>Rhizoctonia</taxon>
        <taxon>Rhizoctonia solani AG-1</taxon>
    </lineage>
</organism>
<name>L8WGD9_THACA</name>
<keyword evidence="1" id="KW-1133">Transmembrane helix</keyword>
<gene>
    <name evidence="2" type="ORF">AG1IA_10203</name>
</gene>
<keyword evidence="1" id="KW-0472">Membrane</keyword>
<evidence type="ECO:0000256" key="1">
    <source>
        <dbReference type="SAM" id="Phobius"/>
    </source>
</evidence>
<dbReference type="AlphaFoldDB" id="L8WGD9"/>
<proteinExistence type="predicted"/>
<protein>
    <submittedName>
        <fullName evidence="2">Uncharacterized protein</fullName>
    </submittedName>
</protein>
<comment type="caution">
    <text evidence="2">The sequence shown here is derived from an EMBL/GenBank/DDBJ whole genome shotgun (WGS) entry which is preliminary data.</text>
</comment>
<dbReference type="HOGENOM" id="CLU_2293581_0_0_1"/>
<sequence>MRSPSDHVNLTRFFDVLVSPVSVLVPRLSNPRLGEIIRLLNSHAPFRLNRRSTSYIFLPNPSSRTTFYHKQTANVISHQATAFFLFLSLAWRYLALALSWS</sequence>
<dbReference type="Proteomes" id="UP000011668">
    <property type="component" value="Unassembled WGS sequence"/>
</dbReference>
<accession>L8WGD9</accession>
<keyword evidence="1" id="KW-0812">Transmembrane</keyword>
<reference evidence="2 3" key="1">
    <citation type="journal article" date="2013" name="Nat. Commun.">
        <title>The evolution and pathogenic mechanisms of the rice sheath blight pathogen.</title>
        <authorList>
            <person name="Zheng A."/>
            <person name="Lin R."/>
            <person name="Xu L."/>
            <person name="Qin P."/>
            <person name="Tang C."/>
            <person name="Ai P."/>
            <person name="Zhang D."/>
            <person name="Liu Y."/>
            <person name="Sun Z."/>
            <person name="Feng H."/>
            <person name="Wang Y."/>
            <person name="Chen Y."/>
            <person name="Liang X."/>
            <person name="Fu R."/>
            <person name="Li Q."/>
            <person name="Zhang J."/>
            <person name="Yu X."/>
            <person name="Xie Z."/>
            <person name="Ding L."/>
            <person name="Guan P."/>
            <person name="Tang J."/>
            <person name="Liang Y."/>
            <person name="Wang S."/>
            <person name="Deng Q."/>
            <person name="Li S."/>
            <person name="Zhu J."/>
            <person name="Wang L."/>
            <person name="Liu H."/>
            <person name="Li P."/>
        </authorList>
    </citation>
    <scope>NUCLEOTIDE SEQUENCE [LARGE SCALE GENOMIC DNA]</scope>
    <source>
        <strain evidence="3">AG-1 IA</strain>
    </source>
</reference>
<keyword evidence="3" id="KW-1185">Reference proteome</keyword>
<evidence type="ECO:0000313" key="3">
    <source>
        <dbReference type="Proteomes" id="UP000011668"/>
    </source>
</evidence>
<dbReference type="EMBL" id="AFRT01005367">
    <property type="protein sequence ID" value="ELU35767.1"/>
    <property type="molecule type" value="Genomic_DNA"/>
</dbReference>
<evidence type="ECO:0000313" key="2">
    <source>
        <dbReference type="EMBL" id="ELU35767.1"/>
    </source>
</evidence>
<feature type="transmembrane region" description="Helical" evidence="1">
    <location>
        <begin position="80"/>
        <end position="100"/>
    </location>
</feature>